<protein>
    <submittedName>
        <fullName evidence="8">Response regulator transcription factor</fullName>
    </submittedName>
</protein>
<dbReference type="RefSeq" id="WP_331215788.1">
    <property type="nucleotide sequence ID" value="NZ_JAZGQK010000016.1"/>
</dbReference>
<dbReference type="SMART" id="SM00448">
    <property type="entry name" value="REC"/>
    <property type="match status" value="1"/>
</dbReference>
<reference evidence="8 9" key="1">
    <citation type="submission" date="2024-01" db="EMBL/GenBank/DDBJ databases">
        <title>Genome insights into Plantactinospora sonchi sp. nov.</title>
        <authorList>
            <person name="Wang L."/>
        </authorList>
    </citation>
    <scope>NUCLEOTIDE SEQUENCE [LARGE SCALE GENOMIC DNA]</scope>
    <source>
        <strain evidence="8 9">NEAU-QY2</strain>
    </source>
</reference>
<evidence type="ECO:0000256" key="2">
    <source>
        <dbReference type="ARBA" id="ARBA00023015"/>
    </source>
</evidence>
<dbReference type="CDD" id="cd06170">
    <property type="entry name" value="LuxR_C_like"/>
    <property type="match status" value="1"/>
</dbReference>
<dbReference type="InterPro" id="IPR011006">
    <property type="entry name" value="CheY-like_superfamily"/>
</dbReference>
<dbReference type="SMART" id="SM00421">
    <property type="entry name" value="HTH_LUXR"/>
    <property type="match status" value="1"/>
</dbReference>
<gene>
    <name evidence="8" type="ORF">V1633_19545</name>
</gene>
<evidence type="ECO:0000259" key="7">
    <source>
        <dbReference type="PROSITE" id="PS50110"/>
    </source>
</evidence>
<dbReference type="PANTHER" id="PTHR43214:SF24">
    <property type="entry name" value="TRANSCRIPTIONAL REGULATORY PROTEIN NARL-RELATED"/>
    <property type="match status" value="1"/>
</dbReference>
<keyword evidence="2" id="KW-0805">Transcription regulation</keyword>
<dbReference type="CDD" id="cd17535">
    <property type="entry name" value="REC_NarL-like"/>
    <property type="match status" value="1"/>
</dbReference>
<name>A0ABU7RVY6_9ACTN</name>
<dbReference type="Gene3D" id="3.40.50.2300">
    <property type="match status" value="1"/>
</dbReference>
<keyword evidence="4" id="KW-0804">Transcription</keyword>
<accession>A0ABU7RVY6</accession>
<dbReference type="Pfam" id="PF00072">
    <property type="entry name" value="Response_reg"/>
    <property type="match status" value="1"/>
</dbReference>
<dbReference type="InterPro" id="IPR000792">
    <property type="entry name" value="Tscrpt_reg_LuxR_C"/>
</dbReference>
<organism evidence="8 9">
    <name type="scientific">Plantactinospora sonchi</name>
    <dbReference type="NCBI Taxonomy" id="1544735"/>
    <lineage>
        <taxon>Bacteria</taxon>
        <taxon>Bacillati</taxon>
        <taxon>Actinomycetota</taxon>
        <taxon>Actinomycetes</taxon>
        <taxon>Micromonosporales</taxon>
        <taxon>Micromonosporaceae</taxon>
        <taxon>Plantactinospora</taxon>
    </lineage>
</organism>
<dbReference type="SUPFAM" id="SSF46894">
    <property type="entry name" value="C-terminal effector domain of the bipartite response regulators"/>
    <property type="match status" value="1"/>
</dbReference>
<evidence type="ECO:0000256" key="5">
    <source>
        <dbReference type="PROSITE-ProRule" id="PRU00169"/>
    </source>
</evidence>
<dbReference type="InterPro" id="IPR001789">
    <property type="entry name" value="Sig_transdc_resp-reg_receiver"/>
</dbReference>
<evidence type="ECO:0000256" key="3">
    <source>
        <dbReference type="ARBA" id="ARBA00023125"/>
    </source>
</evidence>
<evidence type="ECO:0000256" key="4">
    <source>
        <dbReference type="ARBA" id="ARBA00023163"/>
    </source>
</evidence>
<keyword evidence="3" id="KW-0238">DNA-binding</keyword>
<evidence type="ECO:0000313" key="9">
    <source>
        <dbReference type="Proteomes" id="UP001332243"/>
    </source>
</evidence>
<dbReference type="PROSITE" id="PS50043">
    <property type="entry name" value="HTH_LUXR_2"/>
    <property type="match status" value="1"/>
</dbReference>
<evidence type="ECO:0000256" key="1">
    <source>
        <dbReference type="ARBA" id="ARBA00022553"/>
    </source>
</evidence>
<dbReference type="PROSITE" id="PS00622">
    <property type="entry name" value="HTH_LUXR_1"/>
    <property type="match status" value="1"/>
</dbReference>
<feature type="domain" description="HTH luxR-type" evidence="6">
    <location>
        <begin position="147"/>
        <end position="212"/>
    </location>
</feature>
<dbReference type="InterPro" id="IPR016032">
    <property type="entry name" value="Sig_transdc_resp-reg_C-effctor"/>
</dbReference>
<dbReference type="PANTHER" id="PTHR43214">
    <property type="entry name" value="TWO-COMPONENT RESPONSE REGULATOR"/>
    <property type="match status" value="1"/>
</dbReference>
<keyword evidence="9" id="KW-1185">Reference proteome</keyword>
<keyword evidence="1 5" id="KW-0597">Phosphoprotein</keyword>
<dbReference type="InterPro" id="IPR058245">
    <property type="entry name" value="NreC/VraR/RcsB-like_REC"/>
</dbReference>
<proteinExistence type="predicted"/>
<dbReference type="EMBL" id="JAZGQK010000016">
    <property type="protein sequence ID" value="MEE6260683.1"/>
    <property type="molecule type" value="Genomic_DNA"/>
</dbReference>
<dbReference type="PRINTS" id="PR00038">
    <property type="entry name" value="HTHLUXR"/>
</dbReference>
<dbReference type="SUPFAM" id="SSF52172">
    <property type="entry name" value="CheY-like"/>
    <property type="match status" value="1"/>
</dbReference>
<feature type="domain" description="Response regulatory" evidence="7">
    <location>
        <begin position="3"/>
        <end position="119"/>
    </location>
</feature>
<comment type="caution">
    <text evidence="8">The sequence shown here is derived from an EMBL/GenBank/DDBJ whole genome shotgun (WGS) entry which is preliminary data.</text>
</comment>
<evidence type="ECO:0000313" key="8">
    <source>
        <dbReference type="EMBL" id="MEE6260683.1"/>
    </source>
</evidence>
<dbReference type="PROSITE" id="PS50110">
    <property type="entry name" value="RESPONSE_REGULATORY"/>
    <property type="match status" value="1"/>
</dbReference>
<evidence type="ECO:0000259" key="6">
    <source>
        <dbReference type="PROSITE" id="PS50043"/>
    </source>
</evidence>
<dbReference type="InterPro" id="IPR039420">
    <property type="entry name" value="WalR-like"/>
</dbReference>
<dbReference type="Pfam" id="PF00196">
    <property type="entry name" value="GerE"/>
    <property type="match status" value="1"/>
</dbReference>
<dbReference type="Proteomes" id="UP001332243">
    <property type="component" value="Unassembled WGS sequence"/>
</dbReference>
<sequence>MIRILLVDDQALVRAGFHSILQKQPDVRVVGEAGDGVEAVRLARTLRPDLVLMDIRMPRKDGLAATRELLTVEAPPRVVVLTTFDADEYVYAALRAGATGFLLKDISPEDLVSAVRNAMSGDSMLSPRITRRLIESFVQSPPPGGGVPEPLRGLTPRELDVLRELATGATNAEIGARLFLAETTVKTHLARVFVKLKARDRVQAVVLAYEYGLVRPSV</sequence>
<feature type="modified residue" description="4-aspartylphosphate" evidence="5">
    <location>
        <position position="54"/>
    </location>
</feature>